<dbReference type="GO" id="GO:0031419">
    <property type="term" value="F:cobalamin binding"/>
    <property type="evidence" value="ECO:0007669"/>
    <property type="project" value="UniProtKB-KW"/>
</dbReference>
<dbReference type="GO" id="GO:0004748">
    <property type="term" value="F:ribonucleoside-diphosphate reductase activity, thioredoxin disulfide as acceptor"/>
    <property type="evidence" value="ECO:0007669"/>
    <property type="project" value="TreeGrafter"/>
</dbReference>
<evidence type="ECO:0000259" key="5">
    <source>
        <dbReference type="Pfam" id="PF02867"/>
    </source>
</evidence>
<proteinExistence type="predicted"/>
<keyword evidence="4" id="KW-0170">Cobalt</keyword>
<dbReference type="Pfam" id="PF02867">
    <property type="entry name" value="Ribonuc_red_lgC"/>
    <property type="match status" value="1"/>
</dbReference>
<reference evidence="6" key="1">
    <citation type="submission" date="2013-08" db="EMBL/GenBank/DDBJ databases">
        <authorList>
            <person name="Mendez C."/>
            <person name="Richter M."/>
            <person name="Ferrer M."/>
            <person name="Sanchez J."/>
        </authorList>
    </citation>
    <scope>NUCLEOTIDE SEQUENCE</scope>
</reference>
<keyword evidence="2" id="KW-0846">Cobalamin</keyword>
<feature type="domain" description="Ribonucleotide reductase large subunit C-terminal" evidence="5">
    <location>
        <begin position="1"/>
        <end position="281"/>
    </location>
</feature>
<dbReference type="Gene3D" id="3.20.70.20">
    <property type="match status" value="1"/>
</dbReference>
<sequence length="305" mass="34202">MLDNVVEINGLPLPEQREEIRRKRRHGMGYLGLGSVLAMLGLRYGSPEAVVFTEKVTMQMAVAGWEEALALSDEKGPAPIMTEEFTVTSEMLAQRPEMEQDGFKAGDKVPGRVLHARYSRYMQRLASMTPDLVRQIEERGARFTHHSSIAPTGTIALSVGNNVSNGIEPSFAHRYFRNVIKEGKKTKERSEVVSFELLAYRHLVNANASPDAEREEDRLPPAFVASEDVTPEQHVAMQAAAQKWVDSSISKTVNVPTDIPFERFKDLYLYAHEMGLKGCTTFRFNPAAFQGVLVKEKDLKETVYV</sequence>
<comment type="cofactor">
    <cofactor evidence="1">
        <name>adenosylcob(III)alamin</name>
        <dbReference type="ChEBI" id="CHEBI:18408"/>
    </cofactor>
</comment>
<evidence type="ECO:0000256" key="2">
    <source>
        <dbReference type="ARBA" id="ARBA00022628"/>
    </source>
</evidence>
<organism evidence="6">
    <name type="scientific">mine drainage metagenome</name>
    <dbReference type="NCBI Taxonomy" id="410659"/>
    <lineage>
        <taxon>unclassified sequences</taxon>
        <taxon>metagenomes</taxon>
        <taxon>ecological metagenomes</taxon>
    </lineage>
</organism>
<gene>
    <name evidence="6" type="ORF">B1A_10337</name>
</gene>
<dbReference type="InterPro" id="IPR000788">
    <property type="entry name" value="RNR_lg_C"/>
</dbReference>
<evidence type="ECO:0000313" key="6">
    <source>
        <dbReference type="EMBL" id="EQD59964.1"/>
    </source>
</evidence>
<dbReference type="InterPro" id="IPR050862">
    <property type="entry name" value="RdRp_reductase_class-2"/>
</dbReference>
<comment type="caution">
    <text evidence="6">The sequence shown here is derived from an EMBL/GenBank/DDBJ whole genome shotgun (WGS) entry which is preliminary data.</text>
</comment>
<accession>T1C3T3</accession>
<protein>
    <submittedName>
        <fullName evidence="6">Ribonucleoside-diphosphate reductase, adenosylcobalamin-dependent</fullName>
    </submittedName>
</protein>
<name>T1C3T3_9ZZZZ</name>
<feature type="non-terminal residue" evidence="6">
    <location>
        <position position="305"/>
    </location>
</feature>
<evidence type="ECO:0000256" key="1">
    <source>
        <dbReference type="ARBA" id="ARBA00001922"/>
    </source>
</evidence>
<evidence type="ECO:0000256" key="4">
    <source>
        <dbReference type="ARBA" id="ARBA00023285"/>
    </source>
</evidence>
<evidence type="ECO:0000256" key="3">
    <source>
        <dbReference type="ARBA" id="ARBA00023002"/>
    </source>
</evidence>
<dbReference type="PANTHER" id="PTHR43371">
    <property type="entry name" value="VITAMIN B12-DEPENDENT RIBONUCLEOTIDE REDUCTASE"/>
    <property type="match status" value="1"/>
</dbReference>
<keyword evidence="3" id="KW-0560">Oxidoreductase</keyword>
<reference evidence="6" key="2">
    <citation type="journal article" date="2014" name="ISME J.">
        <title>Microbial stratification in low pH oxic and suboxic macroscopic growths along an acid mine drainage.</title>
        <authorList>
            <person name="Mendez-Garcia C."/>
            <person name="Mesa V."/>
            <person name="Sprenger R.R."/>
            <person name="Richter M."/>
            <person name="Diez M.S."/>
            <person name="Solano J."/>
            <person name="Bargiela R."/>
            <person name="Golyshina O.V."/>
            <person name="Manteca A."/>
            <person name="Ramos J.L."/>
            <person name="Gallego J.R."/>
            <person name="Llorente I."/>
            <person name="Martins Dos Santos V.A."/>
            <person name="Jensen O.N."/>
            <person name="Pelaez A.I."/>
            <person name="Sanchez J."/>
            <person name="Ferrer M."/>
        </authorList>
    </citation>
    <scope>NUCLEOTIDE SEQUENCE</scope>
</reference>
<dbReference type="SUPFAM" id="SSF51998">
    <property type="entry name" value="PFL-like glycyl radical enzymes"/>
    <property type="match status" value="1"/>
</dbReference>
<dbReference type="PANTHER" id="PTHR43371:SF1">
    <property type="entry name" value="RIBONUCLEOSIDE-DIPHOSPHATE REDUCTASE"/>
    <property type="match status" value="1"/>
</dbReference>
<dbReference type="AlphaFoldDB" id="T1C3T3"/>
<dbReference type="EMBL" id="AUZX01007359">
    <property type="protein sequence ID" value="EQD59964.1"/>
    <property type="molecule type" value="Genomic_DNA"/>
</dbReference>